<sequence>MESQPPLYNPKQPMPPSAPAPPYNPQQQAMYQPQPAYPPNPYQVPEQQPMLMHHNSQPQVMYQPNPGMMHHTNTIVVAPGGNTGQRTVVIEKKRKMQHWLHCLITILFPPWVFVWIVLCIFNSNKKPKQTVVQV</sequence>
<keyword evidence="2" id="KW-1133">Transmembrane helix</keyword>
<name>A0A1D1VFX1_RAMVA</name>
<evidence type="ECO:0000313" key="4">
    <source>
        <dbReference type="Proteomes" id="UP000186922"/>
    </source>
</evidence>
<dbReference type="OrthoDB" id="10556615at2759"/>
<evidence type="ECO:0000256" key="1">
    <source>
        <dbReference type="SAM" id="MobiDB-lite"/>
    </source>
</evidence>
<organism evidence="3 4">
    <name type="scientific">Ramazzottius varieornatus</name>
    <name type="common">Water bear</name>
    <name type="synonym">Tardigrade</name>
    <dbReference type="NCBI Taxonomy" id="947166"/>
    <lineage>
        <taxon>Eukaryota</taxon>
        <taxon>Metazoa</taxon>
        <taxon>Ecdysozoa</taxon>
        <taxon>Tardigrada</taxon>
        <taxon>Eutardigrada</taxon>
        <taxon>Parachela</taxon>
        <taxon>Hypsibioidea</taxon>
        <taxon>Ramazzottiidae</taxon>
        <taxon>Ramazzottius</taxon>
    </lineage>
</organism>
<feature type="region of interest" description="Disordered" evidence="1">
    <location>
        <begin position="1"/>
        <end position="47"/>
    </location>
</feature>
<proteinExistence type="predicted"/>
<feature type="compositionally biased region" description="Low complexity" evidence="1">
    <location>
        <begin position="25"/>
        <end position="34"/>
    </location>
</feature>
<comment type="caution">
    <text evidence="3">The sequence shown here is derived from an EMBL/GenBank/DDBJ whole genome shotgun (WGS) entry which is preliminary data.</text>
</comment>
<feature type="transmembrane region" description="Helical" evidence="2">
    <location>
        <begin position="99"/>
        <end position="118"/>
    </location>
</feature>
<dbReference type="EMBL" id="BDGG01000005">
    <property type="protein sequence ID" value="GAU99830.1"/>
    <property type="molecule type" value="Genomic_DNA"/>
</dbReference>
<dbReference type="Proteomes" id="UP000186922">
    <property type="component" value="Unassembled WGS sequence"/>
</dbReference>
<dbReference type="AlphaFoldDB" id="A0A1D1VFX1"/>
<keyword evidence="2" id="KW-0472">Membrane</keyword>
<gene>
    <name evidence="3" type="primary">RvY_10772-1</name>
    <name evidence="3" type="synonym">RvY_10772.1</name>
    <name evidence="3" type="ORF">RvY_10772</name>
</gene>
<reference evidence="3 4" key="1">
    <citation type="journal article" date="2016" name="Nat. Commun.">
        <title>Extremotolerant tardigrade genome and improved radiotolerance of human cultured cells by tardigrade-unique protein.</title>
        <authorList>
            <person name="Hashimoto T."/>
            <person name="Horikawa D.D."/>
            <person name="Saito Y."/>
            <person name="Kuwahara H."/>
            <person name="Kozuka-Hata H."/>
            <person name="Shin-I T."/>
            <person name="Minakuchi Y."/>
            <person name="Ohishi K."/>
            <person name="Motoyama A."/>
            <person name="Aizu T."/>
            <person name="Enomoto A."/>
            <person name="Kondo K."/>
            <person name="Tanaka S."/>
            <person name="Hara Y."/>
            <person name="Koshikawa S."/>
            <person name="Sagara H."/>
            <person name="Miura T."/>
            <person name="Yokobori S."/>
            <person name="Miyagawa K."/>
            <person name="Suzuki Y."/>
            <person name="Kubo T."/>
            <person name="Oyama M."/>
            <person name="Kohara Y."/>
            <person name="Fujiyama A."/>
            <person name="Arakawa K."/>
            <person name="Katayama T."/>
            <person name="Toyoda A."/>
            <person name="Kunieda T."/>
        </authorList>
    </citation>
    <scope>NUCLEOTIDE SEQUENCE [LARGE SCALE GENOMIC DNA]</scope>
    <source>
        <strain evidence="3 4">YOKOZUNA-1</strain>
    </source>
</reference>
<evidence type="ECO:0000256" key="2">
    <source>
        <dbReference type="SAM" id="Phobius"/>
    </source>
</evidence>
<accession>A0A1D1VFX1</accession>
<evidence type="ECO:0000313" key="3">
    <source>
        <dbReference type="EMBL" id="GAU99830.1"/>
    </source>
</evidence>
<protein>
    <submittedName>
        <fullName evidence="3">Uncharacterized protein</fullName>
    </submittedName>
</protein>
<feature type="compositionally biased region" description="Pro residues" evidence="1">
    <location>
        <begin position="12"/>
        <end position="24"/>
    </location>
</feature>
<keyword evidence="4" id="KW-1185">Reference proteome</keyword>
<keyword evidence="2" id="KW-0812">Transmembrane</keyword>